<reference evidence="2" key="1">
    <citation type="submission" date="2020-09" db="EMBL/GenBank/DDBJ databases">
        <title>Genome-Enabled Discovery of Anthraquinone Biosynthesis in Senna tora.</title>
        <authorList>
            <person name="Kang S.-H."/>
            <person name="Pandey R.P."/>
            <person name="Lee C.-M."/>
            <person name="Sim J.-S."/>
            <person name="Jeong J.-T."/>
            <person name="Choi B.-S."/>
            <person name="Jung M."/>
            <person name="Ginzburg D."/>
            <person name="Zhao K."/>
            <person name="Won S.Y."/>
            <person name="Oh T.-J."/>
            <person name="Yu Y."/>
            <person name="Kim N.-H."/>
            <person name="Lee O.R."/>
            <person name="Lee T.-H."/>
            <person name="Bashyal P."/>
            <person name="Kim T.-S."/>
            <person name="Lee W.-H."/>
            <person name="Kawkins C."/>
            <person name="Kim C.-K."/>
            <person name="Kim J.S."/>
            <person name="Ahn B.O."/>
            <person name="Rhee S.Y."/>
            <person name="Sohng J.K."/>
        </authorList>
    </citation>
    <scope>NUCLEOTIDE SEQUENCE</scope>
    <source>
        <tissue evidence="2">Leaf</tissue>
    </source>
</reference>
<evidence type="ECO:0000256" key="1">
    <source>
        <dbReference type="SAM" id="MobiDB-lite"/>
    </source>
</evidence>
<name>A0A834X0N8_9FABA</name>
<gene>
    <name evidence="2" type="ORF">G2W53_010818</name>
</gene>
<evidence type="ECO:0000313" key="2">
    <source>
        <dbReference type="EMBL" id="KAF7835959.1"/>
    </source>
</evidence>
<proteinExistence type="predicted"/>
<protein>
    <submittedName>
        <fullName evidence="2">Uncharacterized protein</fullName>
    </submittedName>
</protein>
<keyword evidence="3" id="KW-1185">Reference proteome</keyword>
<dbReference type="OrthoDB" id="1735564at2759"/>
<dbReference type="AlphaFoldDB" id="A0A834X0N8"/>
<accession>A0A834X0N8</accession>
<dbReference type="Proteomes" id="UP000634136">
    <property type="component" value="Unassembled WGS sequence"/>
</dbReference>
<dbReference type="EMBL" id="JAAIUW010000004">
    <property type="protein sequence ID" value="KAF7835959.1"/>
    <property type="molecule type" value="Genomic_DNA"/>
</dbReference>
<evidence type="ECO:0000313" key="3">
    <source>
        <dbReference type="Proteomes" id="UP000634136"/>
    </source>
</evidence>
<organism evidence="2 3">
    <name type="scientific">Senna tora</name>
    <dbReference type="NCBI Taxonomy" id="362788"/>
    <lineage>
        <taxon>Eukaryota</taxon>
        <taxon>Viridiplantae</taxon>
        <taxon>Streptophyta</taxon>
        <taxon>Embryophyta</taxon>
        <taxon>Tracheophyta</taxon>
        <taxon>Spermatophyta</taxon>
        <taxon>Magnoliopsida</taxon>
        <taxon>eudicotyledons</taxon>
        <taxon>Gunneridae</taxon>
        <taxon>Pentapetalae</taxon>
        <taxon>rosids</taxon>
        <taxon>fabids</taxon>
        <taxon>Fabales</taxon>
        <taxon>Fabaceae</taxon>
        <taxon>Caesalpinioideae</taxon>
        <taxon>Cassia clade</taxon>
        <taxon>Senna</taxon>
    </lineage>
</organism>
<dbReference type="PANTHER" id="PTHR37173">
    <property type="entry name" value="HYDROXYPROLINE-RICH GLYCOPROTEIN FAMILY PROTEIN"/>
    <property type="match status" value="1"/>
</dbReference>
<comment type="caution">
    <text evidence="2">The sequence shown here is derived from an EMBL/GenBank/DDBJ whole genome shotgun (WGS) entry which is preliminary data.</text>
</comment>
<sequence length="82" mass="9507">MYALCRSWLRNGGYEENQPQQEDVIKALPRPLPASVVATYMANNKEDGDGDKQEEDEKPDEQLTPQDLLKRHIRRAKKVRAR</sequence>
<feature type="region of interest" description="Disordered" evidence="1">
    <location>
        <begin position="41"/>
        <end position="82"/>
    </location>
</feature>
<dbReference type="PANTHER" id="PTHR37173:SF1">
    <property type="entry name" value="PROLINE-RICH FAMILY PROTEIN"/>
    <property type="match status" value="1"/>
</dbReference>
<feature type="compositionally biased region" description="Basic residues" evidence="1">
    <location>
        <begin position="71"/>
        <end position="82"/>
    </location>
</feature>